<comment type="caution">
    <text evidence="1">The sequence shown here is derived from an EMBL/GenBank/DDBJ whole genome shotgun (WGS) entry which is preliminary data.</text>
</comment>
<accession>A0A8J2NSD6</accession>
<dbReference type="EMBL" id="CAJVCH010010988">
    <property type="protein sequence ID" value="CAG7668891.1"/>
    <property type="molecule type" value="Genomic_DNA"/>
</dbReference>
<name>A0A8J2NSD6_9HEXA</name>
<protein>
    <submittedName>
        <fullName evidence="1">Uncharacterized protein</fullName>
    </submittedName>
</protein>
<gene>
    <name evidence="1" type="ORF">AFUS01_LOCUS1963</name>
</gene>
<dbReference type="Proteomes" id="UP000708208">
    <property type="component" value="Unassembled WGS sequence"/>
</dbReference>
<proteinExistence type="predicted"/>
<dbReference type="AlphaFoldDB" id="A0A8J2NSD6"/>
<reference evidence="1" key="1">
    <citation type="submission" date="2021-06" db="EMBL/GenBank/DDBJ databases">
        <authorList>
            <person name="Hodson N. C."/>
            <person name="Mongue J. A."/>
            <person name="Jaron S. K."/>
        </authorList>
    </citation>
    <scope>NUCLEOTIDE SEQUENCE</scope>
</reference>
<evidence type="ECO:0000313" key="1">
    <source>
        <dbReference type="EMBL" id="CAG7668891.1"/>
    </source>
</evidence>
<keyword evidence="2" id="KW-1185">Reference proteome</keyword>
<evidence type="ECO:0000313" key="2">
    <source>
        <dbReference type="Proteomes" id="UP000708208"/>
    </source>
</evidence>
<sequence length="341" mass="38063">MSSHLCQLPEEYTLVATGEIYSVIKKQESYFLTSNRSTVKKLSLYDIVSDTVDFLSHGSEVYTIDWWDCMVNSNPADILDREAVKRAEKLELLDAARKQIREVLPEWKKYFLNMDCSLSGNKFADLVVGVNGYSSLTLLTWTELPMWSQFVKLCERQVKHVVGDSSGLSVIKDTSTSSTTARTPTAAVGAAGKCMKPSANLCFEDDFGKLQKLQNSQLNFEQYKSSITSLIDGKRLTFGACVGETSHAPNLGFEVTFESSERQSRGYKKVCGEVGVNHVQQGIGVGQIAGESHGNCDEIHWREAVRNQLQREMERVRGISRIYLMAGILCTGTWLNNAVLR</sequence>
<organism evidence="1 2">
    <name type="scientific">Allacma fusca</name>
    <dbReference type="NCBI Taxonomy" id="39272"/>
    <lineage>
        <taxon>Eukaryota</taxon>
        <taxon>Metazoa</taxon>
        <taxon>Ecdysozoa</taxon>
        <taxon>Arthropoda</taxon>
        <taxon>Hexapoda</taxon>
        <taxon>Collembola</taxon>
        <taxon>Symphypleona</taxon>
        <taxon>Sminthuridae</taxon>
        <taxon>Allacma</taxon>
    </lineage>
</organism>